<dbReference type="Proteomes" id="UP001061991">
    <property type="component" value="Plasmid p_unnamed1"/>
</dbReference>
<keyword evidence="1" id="KW-0614">Plasmid</keyword>
<evidence type="ECO:0000313" key="2">
    <source>
        <dbReference type="Proteomes" id="UP001061991"/>
    </source>
</evidence>
<keyword evidence="2" id="KW-1185">Reference proteome</keyword>
<accession>A0ACD4CYG3</accession>
<proteinExistence type="predicted"/>
<gene>
    <name evidence="1" type="ORF">N8E88_11665</name>
</gene>
<sequence length="271" mass="30738">MPWKLDETVETSAGTVAAGRLGNGAALVLAHGWPWSSFSWHRLIPDLAKRYHVHWYDMPGYGRSEKGAEHRTSLDVQGQVFTEMLGYWDLKEPIVVAHDMGGATTLRAHLLHDCDFDKFVLVNVVAMRPWGSEFFDHVRHYVDAFLGLPPHIHQAIVRAYIQGAIVNNIDGDDFEKLIEPWLSEEGQESFYRQFAQADEKYTADVEPMFRDIRCPVKIIWGADDPWIPLERGKALHALIPRASFEALHGVGHVPQLEAPHLVLQQLNSFLS</sequence>
<name>A0ACD4CYG3_9HYPH</name>
<reference evidence="1" key="1">
    <citation type="submission" date="2022-09" db="EMBL/GenBank/DDBJ databases">
        <title>Interaction between co-microsymbionts with complementary sets of symbiotic genes in legume-rhizobium systems.</title>
        <authorList>
            <person name="Safronova V."/>
            <person name="Sazanova A."/>
            <person name="Afonin A."/>
            <person name="Chirak E."/>
        </authorList>
    </citation>
    <scope>NUCLEOTIDE SEQUENCE</scope>
    <source>
        <strain evidence="1">A18/3m</strain>
    </source>
</reference>
<keyword evidence="1" id="KW-0378">Hydrolase</keyword>
<dbReference type="EMBL" id="CP104972">
    <property type="protein sequence ID" value="UXN58640.1"/>
    <property type="molecule type" value="Genomic_DNA"/>
</dbReference>
<protein>
    <submittedName>
        <fullName evidence="1">Alpha/beta hydrolase</fullName>
    </submittedName>
</protein>
<evidence type="ECO:0000313" key="1">
    <source>
        <dbReference type="EMBL" id="UXN58640.1"/>
    </source>
</evidence>
<geneLocation type="plasmid" evidence="1 2">
    <name>p_unnamed1</name>
</geneLocation>
<organism evidence="1 2">
    <name type="scientific">Phyllobacterium zundukense</name>
    <dbReference type="NCBI Taxonomy" id="1867719"/>
    <lineage>
        <taxon>Bacteria</taxon>
        <taxon>Pseudomonadati</taxon>
        <taxon>Pseudomonadota</taxon>
        <taxon>Alphaproteobacteria</taxon>
        <taxon>Hyphomicrobiales</taxon>
        <taxon>Phyllobacteriaceae</taxon>
        <taxon>Phyllobacterium</taxon>
    </lineage>
</organism>